<keyword evidence="4" id="KW-0378">Hydrolase</keyword>
<evidence type="ECO:0000256" key="1">
    <source>
        <dbReference type="ARBA" id="ARBA00001936"/>
    </source>
</evidence>
<dbReference type="InterPro" id="IPR029149">
    <property type="entry name" value="Creatin/AminoP/Spt16_N"/>
</dbReference>
<name>A0A3R7WYX5_APHAT</name>
<evidence type="ECO:0000256" key="5">
    <source>
        <dbReference type="ARBA" id="ARBA00023211"/>
    </source>
</evidence>
<comment type="caution">
    <text evidence="7">The sequence shown here is derived from an EMBL/GenBank/DDBJ whole genome shotgun (WGS) entry which is preliminary data.</text>
</comment>
<dbReference type="Gene3D" id="3.40.350.10">
    <property type="entry name" value="Creatinase/prolidase N-terminal domain"/>
    <property type="match status" value="1"/>
</dbReference>
<gene>
    <name evidence="7" type="ORF">B5M09_000716</name>
</gene>
<dbReference type="Proteomes" id="UP000284702">
    <property type="component" value="Unassembled WGS sequence"/>
</dbReference>
<evidence type="ECO:0000313" key="7">
    <source>
        <dbReference type="EMBL" id="RQM21938.1"/>
    </source>
</evidence>
<dbReference type="InterPro" id="IPR052433">
    <property type="entry name" value="X-Pro_dipept-like"/>
</dbReference>
<proteinExistence type="inferred from homology"/>
<sequence length="488" mass="54023">MHRLTTIGLRKLTHGAALSRGLPPTRMRQYTTPHNPFVLKANELVPGIQASEFQQRREQAVKLLPANSILIVRAALNAAEEKYSSHDIPYDFRQDSHFLYLTGLDEPEAVAVLKKNADATSEYILFVRPRDAHSEQWDGPRTDIHTAKSQFLADAAYTLDEFESKLLSMIAPDTHLCLTAPVQGKYPPRFLQATRSIAQTHQFQMADAHLDSLRVIKSPAEVVKIREATAIGSDAFRSVMASCAPGQLELALAGHFEAKCRARGAPRNSFPCVVGAGANGSVIHYLSKRSMLQKEELVLMDSGCEITGNYVSDITRTWPIDGQFTGPQKALYTLVLDVQLRCLERLHVAMECKTSLSLDELHHYSVGLLGQGMKDVGIIPATVGLNTPEFSRLFRMYNPTHLSHYLGMDVHDTPRFPRSSPLRPGMVVTVEPGIYLPKNDMTVPVEFRGIGIRIEDDVLITDTGIEILTSRVPKSIEDLEAFIGSSAA</sequence>
<evidence type="ECO:0000259" key="6">
    <source>
        <dbReference type="SMART" id="SM01011"/>
    </source>
</evidence>
<dbReference type="Gene3D" id="3.90.230.10">
    <property type="entry name" value="Creatinase/methionine aminopeptidase superfamily"/>
    <property type="match status" value="1"/>
</dbReference>
<evidence type="ECO:0000256" key="3">
    <source>
        <dbReference type="ARBA" id="ARBA00022723"/>
    </source>
</evidence>
<dbReference type="InterPro" id="IPR000994">
    <property type="entry name" value="Pept_M24"/>
</dbReference>
<comment type="cofactor">
    <cofactor evidence="1">
        <name>Mn(2+)</name>
        <dbReference type="ChEBI" id="CHEBI:29035"/>
    </cofactor>
</comment>
<dbReference type="PANTHER" id="PTHR43226:SF4">
    <property type="entry name" value="XAA-PRO AMINOPEPTIDASE 3"/>
    <property type="match status" value="1"/>
</dbReference>
<reference evidence="7" key="1">
    <citation type="submission" date="2018-07" db="EMBL/GenBank/DDBJ databases">
        <title>Annotation of Aphanomyces astaci genome assembly.</title>
        <authorList>
            <person name="Studholme D.J."/>
        </authorList>
    </citation>
    <scope>NUCLEOTIDE SEQUENCE [LARGE SCALE GENOMIC DNA]</scope>
    <source>
        <strain evidence="7">Pc</strain>
    </source>
</reference>
<dbReference type="Pfam" id="PF05195">
    <property type="entry name" value="AMP_N"/>
    <property type="match status" value="1"/>
</dbReference>
<dbReference type="GO" id="GO:0006508">
    <property type="term" value="P:proteolysis"/>
    <property type="evidence" value="ECO:0007669"/>
    <property type="project" value="TreeGrafter"/>
</dbReference>
<keyword evidence="8" id="KW-1185">Reference proteome</keyword>
<dbReference type="InterPro" id="IPR036005">
    <property type="entry name" value="Creatinase/aminopeptidase-like"/>
</dbReference>
<evidence type="ECO:0000256" key="4">
    <source>
        <dbReference type="ARBA" id="ARBA00022801"/>
    </source>
</evidence>
<comment type="similarity">
    <text evidence="2">Belongs to the peptidase M24B family.</text>
</comment>
<dbReference type="GO" id="GO:0070006">
    <property type="term" value="F:metalloaminopeptidase activity"/>
    <property type="evidence" value="ECO:0007669"/>
    <property type="project" value="InterPro"/>
</dbReference>
<feature type="domain" description="Aminopeptidase P N-terminal" evidence="6">
    <location>
        <begin position="48"/>
        <end position="187"/>
    </location>
</feature>
<keyword evidence="5" id="KW-0464">Manganese</keyword>
<organism evidence="7 8">
    <name type="scientific">Aphanomyces astaci</name>
    <name type="common">Crayfish plague agent</name>
    <dbReference type="NCBI Taxonomy" id="112090"/>
    <lineage>
        <taxon>Eukaryota</taxon>
        <taxon>Sar</taxon>
        <taxon>Stramenopiles</taxon>
        <taxon>Oomycota</taxon>
        <taxon>Saprolegniomycetes</taxon>
        <taxon>Saprolegniales</taxon>
        <taxon>Verrucalvaceae</taxon>
        <taxon>Aphanomyces</taxon>
    </lineage>
</organism>
<accession>A0A3R7WYX5</accession>
<dbReference type="CDD" id="cd01087">
    <property type="entry name" value="Prolidase"/>
    <property type="match status" value="1"/>
</dbReference>
<dbReference type="PANTHER" id="PTHR43226">
    <property type="entry name" value="XAA-PRO AMINOPEPTIDASE 3"/>
    <property type="match status" value="1"/>
</dbReference>
<dbReference type="VEuPathDB" id="FungiDB:H257_06130"/>
<dbReference type="GO" id="GO:0030145">
    <property type="term" value="F:manganese ion binding"/>
    <property type="evidence" value="ECO:0007669"/>
    <property type="project" value="InterPro"/>
</dbReference>
<evidence type="ECO:0000313" key="8">
    <source>
        <dbReference type="Proteomes" id="UP000284702"/>
    </source>
</evidence>
<dbReference type="SUPFAM" id="SSF53092">
    <property type="entry name" value="Creatinase/prolidase N-terminal domain"/>
    <property type="match status" value="1"/>
</dbReference>
<dbReference type="GO" id="GO:0005739">
    <property type="term" value="C:mitochondrion"/>
    <property type="evidence" value="ECO:0007669"/>
    <property type="project" value="TreeGrafter"/>
</dbReference>
<evidence type="ECO:0000256" key="2">
    <source>
        <dbReference type="ARBA" id="ARBA00008766"/>
    </source>
</evidence>
<keyword evidence="3" id="KW-0479">Metal-binding</keyword>
<dbReference type="EMBL" id="MZMZ02003350">
    <property type="protein sequence ID" value="RQM21938.1"/>
    <property type="molecule type" value="Genomic_DNA"/>
</dbReference>
<protein>
    <recommendedName>
        <fullName evidence="6">Aminopeptidase P N-terminal domain-containing protein</fullName>
    </recommendedName>
</protein>
<dbReference type="SMART" id="SM01011">
    <property type="entry name" value="AMP_N"/>
    <property type="match status" value="1"/>
</dbReference>
<dbReference type="SUPFAM" id="SSF55920">
    <property type="entry name" value="Creatinase/aminopeptidase"/>
    <property type="match status" value="1"/>
</dbReference>
<dbReference type="InterPro" id="IPR007865">
    <property type="entry name" value="Aminopep_P_N"/>
</dbReference>
<dbReference type="AlphaFoldDB" id="A0A3R7WYX5"/>
<dbReference type="Pfam" id="PF00557">
    <property type="entry name" value="Peptidase_M24"/>
    <property type="match status" value="1"/>
</dbReference>